<keyword evidence="3" id="KW-1185">Reference proteome</keyword>
<dbReference type="Gene3D" id="3.30.980.10">
    <property type="entry name" value="Threonyl-trna Synthetase, Chain A, domain 2"/>
    <property type="match status" value="1"/>
</dbReference>
<organism evidence="2 3">
    <name type="scientific">Hydrogenispora ethanolica</name>
    <dbReference type="NCBI Taxonomy" id="1082276"/>
    <lineage>
        <taxon>Bacteria</taxon>
        <taxon>Bacillati</taxon>
        <taxon>Bacillota</taxon>
        <taxon>Hydrogenispora</taxon>
    </lineage>
</organism>
<dbReference type="PROSITE" id="PS51880">
    <property type="entry name" value="TGS"/>
    <property type="match status" value="1"/>
</dbReference>
<dbReference type="InterPro" id="IPR006083">
    <property type="entry name" value="PRK/URK"/>
</dbReference>
<dbReference type="Gene3D" id="3.40.50.300">
    <property type="entry name" value="P-loop containing nucleotide triphosphate hydrolases"/>
    <property type="match status" value="1"/>
</dbReference>
<dbReference type="EMBL" id="SLUN01000022">
    <property type="protein sequence ID" value="TCL62998.1"/>
    <property type="molecule type" value="Genomic_DNA"/>
</dbReference>
<reference evidence="2 3" key="1">
    <citation type="submission" date="2019-03" db="EMBL/GenBank/DDBJ databases">
        <title>Genomic Encyclopedia of Type Strains, Phase IV (KMG-IV): sequencing the most valuable type-strain genomes for metagenomic binning, comparative biology and taxonomic classification.</title>
        <authorList>
            <person name="Goeker M."/>
        </authorList>
    </citation>
    <scope>NUCLEOTIDE SEQUENCE [LARGE SCALE GENOMIC DNA]</scope>
    <source>
        <strain evidence="2 3">LX-B</strain>
    </source>
</reference>
<dbReference type="SUPFAM" id="SSF52540">
    <property type="entry name" value="P-loop containing nucleoside triphosphate hydrolases"/>
    <property type="match status" value="1"/>
</dbReference>
<evidence type="ECO:0000313" key="2">
    <source>
        <dbReference type="EMBL" id="TCL62998.1"/>
    </source>
</evidence>
<evidence type="ECO:0000259" key="1">
    <source>
        <dbReference type="PROSITE" id="PS51880"/>
    </source>
</evidence>
<evidence type="ECO:0000313" key="3">
    <source>
        <dbReference type="Proteomes" id="UP000295008"/>
    </source>
</evidence>
<keyword evidence="2" id="KW-0418">Kinase</keyword>
<dbReference type="InterPro" id="IPR018163">
    <property type="entry name" value="Thr/Ala-tRNA-synth_IIc_edit"/>
</dbReference>
<sequence length="556" mass="63441">MNGPRMSFILPDGRSVSYEKGTSLQQIFAELQLAYGSPIVAAKINNELHELNYRPQCGGRLIPIDLSVEDGIRIYSRSLSLVLVKAASELFPNCKVRLEHSLSKGIYGELDFADHHPFTEHDRLRIAERMQEIIKEDLPITKETVPLPTAVKLFKANGQLDKVRLLQFRDKSDVNLYHCGGYTDYFYGYMVPSTGFLRKFELKYYLPGFILLFPGMSFPWEVPEFIEQRKLARVFYEFEKWGRILEVSDVGELNLQIANGKGGELIRIAEALHEKKIAQIADMITADRERIRLILIAGPSSSGKTTFAQRLSVQLRVNGLKPISISIDDFFVERQHTPIGPNGLPDYESLAAIDLKLFNEVLTSLIHGFSVNLPVYNFQRGVREVRPQPVQIGKDQPIIIEGIHGLNDKLTCEIPKDNKFKIYISALTQLNIDDHNRIPTTDNRIIRRIVRDHQFRGHDALTTIGLWPMVRRGEEQYIFPYQEEADIMFNSALIYELAVLKNFATPLLEKIAPDVPEYSEAKRLLKFLSYFLPLEGGEIPLNSLLREFIGNSCFAK</sequence>
<dbReference type="SMART" id="SM00382">
    <property type="entry name" value="AAA"/>
    <property type="match status" value="1"/>
</dbReference>
<name>A0A4R1RB80_HYDET</name>
<dbReference type="OrthoDB" id="9764644at2"/>
<dbReference type="RefSeq" id="WP_132015466.1">
    <property type="nucleotide sequence ID" value="NZ_SLUN01000022.1"/>
</dbReference>
<dbReference type="GO" id="GO:0016301">
    <property type="term" value="F:kinase activity"/>
    <property type="evidence" value="ECO:0007669"/>
    <property type="project" value="UniProtKB-KW"/>
</dbReference>
<comment type="caution">
    <text evidence="2">The sequence shown here is derived from an EMBL/GenBank/DDBJ whole genome shotgun (WGS) entry which is preliminary data.</text>
</comment>
<dbReference type="CDD" id="cd02028">
    <property type="entry name" value="UMPK_like"/>
    <property type="match status" value="1"/>
</dbReference>
<dbReference type="SUPFAM" id="SSF55186">
    <property type="entry name" value="ThrRS/AlaRS common domain"/>
    <property type="match status" value="1"/>
</dbReference>
<dbReference type="Pfam" id="PF00485">
    <property type="entry name" value="PRK"/>
    <property type="match status" value="1"/>
</dbReference>
<dbReference type="AlphaFoldDB" id="A0A4R1RB80"/>
<dbReference type="InterPro" id="IPR003593">
    <property type="entry name" value="AAA+_ATPase"/>
</dbReference>
<dbReference type="PANTHER" id="PTHR10285">
    <property type="entry name" value="URIDINE KINASE"/>
    <property type="match status" value="1"/>
</dbReference>
<feature type="domain" description="TGS" evidence="1">
    <location>
        <begin position="2"/>
        <end position="65"/>
    </location>
</feature>
<protein>
    <submittedName>
        <fullName evidence="2">Uridine kinase</fullName>
    </submittedName>
</protein>
<proteinExistence type="predicted"/>
<accession>A0A4R1RB80</accession>
<dbReference type="InterPro" id="IPR027417">
    <property type="entry name" value="P-loop_NTPase"/>
</dbReference>
<dbReference type="Proteomes" id="UP000295008">
    <property type="component" value="Unassembled WGS sequence"/>
</dbReference>
<keyword evidence="2" id="KW-0808">Transferase</keyword>
<dbReference type="GO" id="GO:0005524">
    <property type="term" value="F:ATP binding"/>
    <property type="evidence" value="ECO:0007669"/>
    <property type="project" value="InterPro"/>
</dbReference>
<dbReference type="InterPro" id="IPR004095">
    <property type="entry name" value="TGS"/>
</dbReference>
<gene>
    <name evidence="2" type="ORF">EDC14_102252</name>
</gene>